<feature type="domain" description="K+ potassium transporter C-terminal" evidence="13">
    <location>
        <begin position="803"/>
        <end position="881"/>
    </location>
</feature>
<dbReference type="InterPro" id="IPR003855">
    <property type="entry name" value="K+_transporter"/>
</dbReference>
<keyword evidence="15" id="KW-1185">Reference proteome</keyword>
<gene>
    <name evidence="14" type="ORF">RND81_10G186900</name>
</gene>
<evidence type="ECO:0000256" key="10">
    <source>
        <dbReference type="RuleBase" id="RU321113"/>
    </source>
</evidence>
<comment type="subcellular location">
    <subcellularLocation>
        <location evidence="1">Cell membrane</location>
        <topology evidence="1">Multi-pass membrane protein</topology>
    </subcellularLocation>
    <subcellularLocation>
        <location evidence="10">Membrane</location>
        <topology evidence="10">Multi-pass membrane protein</topology>
    </subcellularLocation>
</comment>
<organism evidence="14 15">
    <name type="scientific">Saponaria officinalis</name>
    <name type="common">Common soapwort</name>
    <name type="synonym">Lychnis saponaria</name>
    <dbReference type="NCBI Taxonomy" id="3572"/>
    <lineage>
        <taxon>Eukaryota</taxon>
        <taxon>Viridiplantae</taxon>
        <taxon>Streptophyta</taxon>
        <taxon>Embryophyta</taxon>
        <taxon>Tracheophyta</taxon>
        <taxon>Spermatophyta</taxon>
        <taxon>Magnoliopsida</taxon>
        <taxon>eudicotyledons</taxon>
        <taxon>Gunneridae</taxon>
        <taxon>Pentapetalae</taxon>
        <taxon>Caryophyllales</taxon>
        <taxon>Caryophyllaceae</taxon>
        <taxon>Caryophylleae</taxon>
        <taxon>Saponaria</taxon>
    </lineage>
</organism>
<feature type="domain" description="K+ potassium transporter integral membrane" evidence="12">
    <location>
        <begin position="19"/>
        <end position="499"/>
    </location>
</feature>
<keyword evidence="7 10" id="KW-1133">Transmembrane helix</keyword>
<evidence type="ECO:0000256" key="3">
    <source>
        <dbReference type="ARBA" id="ARBA00022448"/>
    </source>
</evidence>
<dbReference type="Proteomes" id="UP001443914">
    <property type="component" value="Unassembled WGS sequence"/>
</dbReference>
<dbReference type="InterPro" id="IPR053951">
    <property type="entry name" value="K_trans_N"/>
</dbReference>
<dbReference type="NCBIfam" id="TIGR00794">
    <property type="entry name" value="kup"/>
    <property type="match status" value="1"/>
</dbReference>
<feature type="compositionally biased region" description="Pro residues" evidence="11">
    <location>
        <begin position="632"/>
        <end position="643"/>
    </location>
</feature>
<dbReference type="PANTHER" id="PTHR30540:SF88">
    <property type="entry name" value="POTASSIUM TRANSPORTER 13-RELATED"/>
    <property type="match status" value="1"/>
</dbReference>
<dbReference type="InterPro" id="IPR053952">
    <property type="entry name" value="K_trans_C"/>
</dbReference>
<evidence type="ECO:0000259" key="12">
    <source>
        <dbReference type="Pfam" id="PF02705"/>
    </source>
</evidence>
<keyword evidence="3" id="KW-0813">Transport</keyword>
<keyword evidence="8 10" id="KW-0406">Ion transport</keyword>
<feature type="region of interest" description="Disordered" evidence="11">
    <location>
        <begin position="699"/>
        <end position="805"/>
    </location>
</feature>
<feature type="transmembrane region" description="Helical" evidence="10">
    <location>
        <begin position="261"/>
        <end position="281"/>
    </location>
</feature>
<evidence type="ECO:0000313" key="14">
    <source>
        <dbReference type="EMBL" id="KAK9684108.1"/>
    </source>
</evidence>
<keyword evidence="6 10" id="KW-0630">Potassium</keyword>
<keyword evidence="9 10" id="KW-0472">Membrane</keyword>
<reference evidence="14" key="1">
    <citation type="submission" date="2024-03" db="EMBL/GenBank/DDBJ databases">
        <title>WGS assembly of Saponaria officinalis var. Norfolk2.</title>
        <authorList>
            <person name="Jenkins J."/>
            <person name="Shu S."/>
            <person name="Grimwood J."/>
            <person name="Barry K."/>
            <person name="Goodstein D."/>
            <person name="Schmutz J."/>
            <person name="Leebens-Mack J."/>
            <person name="Osbourn A."/>
        </authorList>
    </citation>
    <scope>NUCLEOTIDE SEQUENCE [LARGE SCALE GENOMIC DNA]</scope>
    <source>
        <strain evidence="14">JIC</strain>
    </source>
</reference>
<evidence type="ECO:0000256" key="1">
    <source>
        <dbReference type="ARBA" id="ARBA00004651"/>
    </source>
</evidence>
<feature type="transmembrane region" description="Helical" evidence="10">
    <location>
        <begin position="185"/>
        <end position="202"/>
    </location>
</feature>
<feature type="transmembrane region" description="Helical" evidence="10">
    <location>
        <begin position="415"/>
        <end position="436"/>
    </location>
</feature>
<accession>A0AAW1I672</accession>
<evidence type="ECO:0000256" key="5">
    <source>
        <dbReference type="ARBA" id="ARBA00022692"/>
    </source>
</evidence>
<feature type="transmembrane region" description="Helical" evidence="10">
    <location>
        <begin position="143"/>
        <end position="165"/>
    </location>
</feature>
<feature type="transmembrane region" description="Helical" evidence="10">
    <location>
        <begin position="18"/>
        <end position="39"/>
    </location>
</feature>
<evidence type="ECO:0000256" key="4">
    <source>
        <dbReference type="ARBA" id="ARBA00022538"/>
    </source>
</evidence>
<feature type="region of interest" description="Disordered" evidence="11">
    <location>
        <begin position="617"/>
        <end position="656"/>
    </location>
</feature>
<evidence type="ECO:0000259" key="13">
    <source>
        <dbReference type="Pfam" id="PF22776"/>
    </source>
</evidence>
<evidence type="ECO:0000256" key="11">
    <source>
        <dbReference type="SAM" id="MobiDB-lite"/>
    </source>
</evidence>
<dbReference type="PANTHER" id="PTHR30540">
    <property type="entry name" value="OSMOTIC STRESS POTASSIUM TRANSPORTER"/>
    <property type="match status" value="1"/>
</dbReference>
<feature type="transmembrane region" description="Helical" evidence="10">
    <location>
        <begin position="381"/>
        <end position="403"/>
    </location>
</feature>
<dbReference type="GO" id="GO:0015079">
    <property type="term" value="F:potassium ion transmembrane transporter activity"/>
    <property type="evidence" value="ECO:0007669"/>
    <property type="project" value="UniProtKB-UniRule"/>
</dbReference>
<evidence type="ECO:0000313" key="15">
    <source>
        <dbReference type="Proteomes" id="UP001443914"/>
    </source>
</evidence>
<feature type="transmembrane region" description="Helical" evidence="10">
    <location>
        <begin position="443"/>
        <end position="464"/>
    </location>
</feature>
<evidence type="ECO:0000256" key="6">
    <source>
        <dbReference type="ARBA" id="ARBA00022958"/>
    </source>
</evidence>
<name>A0AAW1I672_SAPOF</name>
<sequence>MDIANGQSRFEFYKKTICLAYQSLGVVFGDLSISPIYVFKSTFSGSLRLYEEDYEILGLLSLILWTLTLIPLCKYIILVISADDQGEGGTFALYSLLCRKTRLGVLYSTTESPAYETLFQDAYQHDETPSSLRIKFFFEQYQCARVILLLVVLLGTSMVIGDGILTPTMSVLSAVSGMKIKLPYINKYHTASAAIVIVIFIFSLQHFGTKRVGFLFAPILVAWLLCVAGVGLYNIIHWNPGVIKAVSPYYAYKFLRITGKVGWSSLGGVVLCITGAEAMFADLGHFSPLSLRIAFVVFVYPCLVLGYMGEAAYFSKNQVDLQSSFYKAIPEPMFWPVFAIATLATIVASQAIISATFSIISQCRALKCFPRVKIVHTCNDIYGRIYIPEINWILMLLCIAVVIEFSDTPNQIGNAYGLDVISVMFVTTCLMFLIIVVVWKKNVILGIMFVLTFGSVELVYLSAAVTKIPAGGWVPLVSSLVILCLMSVWKYGTILKQDFEGIAKFDMVRLLNAGPDGGVQRVRGIGLVYSNLVGGIPPMFSHFVINFPAFHEVLVFVTLETTLIPRVPPSERFVISREPPVGHLIFRCVVKYGYKDFKDADNFETQLMEKVEAFLEHGPSTEEERVSNSNQSPPPPPPPPPNPGLEQQVSSGDEAEAGGVWRRVSYSSSDVSLRSVSVGEPAATPVPVGRRRVTYIEMAVDPSSSTQVRDPSSSTQVRDPSSSTQVRFRDPSSSTQVRDMGDPSSSTQVRFRDPSSSTQYRDMGDPSSSNQVRFRDPSSSNQVRFRDPSSSNQVRFRDDESPEAVPERVIELQKLRQAKLNGGVAYMIGNTRIEATVGSSFLKKFAINFIYKFLRQNCRHPAVPLGIPHTSLIEVGIIYRI</sequence>
<dbReference type="AlphaFoldDB" id="A0AAW1I672"/>
<feature type="transmembrane region" description="Helical" evidence="10">
    <location>
        <begin position="59"/>
        <end position="80"/>
    </location>
</feature>
<keyword evidence="5 10" id="KW-0812">Transmembrane</keyword>
<feature type="transmembrane region" description="Helical" evidence="10">
    <location>
        <begin position="334"/>
        <end position="360"/>
    </location>
</feature>
<evidence type="ECO:0000256" key="8">
    <source>
        <dbReference type="ARBA" id="ARBA00023065"/>
    </source>
</evidence>
<evidence type="ECO:0000256" key="7">
    <source>
        <dbReference type="ARBA" id="ARBA00022989"/>
    </source>
</evidence>
<comment type="function">
    <text evidence="10">Potassium transporter.</text>
</comment>
<feature type="domain" description="K+ potassium transporter C-terminal" evidence="13">
    <location>
        <begin position="524"/>
        <end position="608"/>
    </location>
</feature>
<feature type="compositionally biased region" description="Basic and acidic residues" evidence="11">
    <location>
        <begin position="617"/>
        <end position="626"/>
    </location>
</feature>
<feature type="compositionally biased region" description="Basic and acidic residues" evidence="11">
    <location>
        <begin position="795"/>
        <end position="805"/>
    </location>
</feature>
<feature type="transmembrane region" description="Helical" evidence="10">
    <location>
        <begin position="470"/>
        <end position="489"/>
    </location>
</feature>
<feature type="compositionally biased region" description="Polar residues" evidence="11">
    <location>
        <begin position="702"/>
        <end position="794"/>
    </location>
</feature>
<evidence type="ECO:0000256" key="2">
    <source>
        <dbReference type="ARBA" id="ARBA00008440"/>
    </source>
</evidence>
<keyword evidence="4 10" id="KW-0633">Potassium transport</keyword>
<dbReference type="Pfam" id="PF02705">
    <property type="entry name" value="K_trans"/>
    <property type="match status" value="1"/>
</dbReference>
<evidence type="ECO:0000256" key="9">
    <source>
        <dbReference type="ARBA" id="ARBA00023136"/>
    </source>
</evidence>
<dbReference type="GO" id="GO:0005886">
    <property type="term" value="C:plasma membrane"/>
    <property type="evidence" value="ECO:0007669"/>
    <property type="project" value="UniProtKB-SubCell"/>
</dbReference>
<comment type="caution">
    <text evidence="14">The sequence shown here is derived from an EMBL/GenBank/DDBJ whole genome shotgun (WGS) entry which is preliminary data.</text>
</comment>
<protein>
    <recommendedName>
        <fullName evidence="10">Potassium transporter</fullName>
    </recommendedName>
</protein>
<dbReference type="EMBL" id="JBDFQZ010000010">
    <property type="protein sequence ID" value="KAK9684108.1"/>
    <property type="molecule type" value="Genomic_DNA"/>
</dbReference>
<feature type="transmembrane region" description="Helical" evidence="10">
    <location>
        <begin position="293"/>
        <end position="314"/>
    </location>
</feature>
<comment type="similarity">
    <text evidence="2 10">Belongs to the HAK/KUP transporter (TC 2.A.72.3) family.</text>
</comment>
<feature type="transmembrane region" description="Helical" evidence="10">
    <location>
        <begin position="214"/>
        <end position="236"/>
    </location>
</feature>
<dbReference type="Pfam" id="PF22776">
    <property type="entry name" value="K_trans_C"/>
    <property type="match status" value="2"/>
</dbReference>
<proteinExistence type="inferred from homology"/>